<keyword evidence="4" id="KW-0552">Olfaction</keyword>
<accession>A0AAV1JAQ0</accession>
<keyword evidence="2" id="KW-0716">Sensory transduction</keyword>
<keyword evidence="3 9" id="KW-0812">Transmembrane</keyword>
<feature type="transmembrane region" description="Helical" evidence="9">
    <location>
        <begin position="204"/>
        <end position="228"/>
    </location>
</feature>
<reference evidence="10 11" key="1">
    <citation type="submission" date="2023-11" db="EMBL/GenBank/DDBJ databases">
        <authorList>
            <person name="Okamura Y."/>
        </authorList>
    </citation>
    <scope>NUCLEOTIDE SEQUENCE [LARGE SCALE GENOMIC DNA]</scope>
</reference>
<evidence type="ECO:0000256" key="3">
    <source>
        <dbReference type="ARBA" id="ARBA00022692"/>
    </source>
</evidence>
<evidence type="ECO:0000256" key="6">
    <source>
        <dbReference type="ARBA" id="ARBA00023136"/>
    </source>
</evidence>
<dbReference type="GO" id="GO:0016020">
    <property type="term" value="C:membrane"/>
    <property type="evidence" value="ECO:0007669"/>
    <property type="project" value="UniProtKB-SubCell"/>
</dbReference>
<feature type="transmembrane region" description="Helical" evidence="9">
    <location>
        <begin position="52"/>
        <end position="71"/>
    </location>
</feature>
<dbReference type="GO" id="GO:0004984">
    <property type="term" value="F:olfactory receptor activity"/>
    <property type="evidence" value="ECO:0007669"/>
    <property type="project" value="InterPro"/>
</dbReference>
<dbReference type="Pfam" id="PF02949">
    <property type="entry name" value="7tm_6"/>
    <property type="match status" value="1"/>
</dbReference>
<dbReference type="GO" id="GO:0007165">
    <property type="term" value="P:signal transduction"/>
    <property type="evidence" value="ECO:0007669"/>
    <property type="project" value="UniProtKB-KW"/>
</dbReference>
<evidence type="ECO:0000256" key="5">
    <source>
        <dbReference type="ARBA" id="ARBA00022989"/>
    </source>
</evidence>
<evidence type="ECO:0000256" key="9">
    <source>
        <dbReference type="SAM" id="Phobius"/>
    </source>
</evidence>
<organism evidence="10 11">
    <name type="scientific">Leptosia nina</name>
    <dbReference type="NCBI Taxonomy" id="320188"/>
    <lineage>
        <taxon>Eukaryota</taxon>
        <taxon>Metazoa</taxon>
        <taxon>Ecdysozoa</taxon>
        <taxon>Arthropoda</taxon>
        <taxon>Hexapoda</taxon>
        <taxon>Insecta</taxon>
        <taxon>Pterygota</taxon>
        <taxon>Neoptera</taxon>
        <taxon>Endopterygota</taxon>
        <taxon>Lepidoptera</taxon>
        <taxon>Glossata</taxon>
        <taxon>Ditrysia</taxon>
        <taxon>Papilionoidea</taxon>
        <taxon>Pieridae</taxon>
        <taxon>Pierinae</taxon>
        <taxon>Leptosia</taxon>
    </lineage>
</organism>
<dbReference type="EMBL" id="CAVLEF010000007">
    <property type="protein sequence ID" value="CAK1545990.1"/>
    <property type="molecule type" value="Genomic_DNA"/>
</dbReference>
<evidence type="ECO:0000256" key="4">
    <source>
        <dbReference type="ARBA" id="ARBA00022725"/>
    </source>
</evidence>
<sequence>MKLRSKYLSKYRQSVGPRNEIDSMCLPAFLFQSFFGQNVLNPNWTWKKYFVHQLLNLFLFIYVLVGTLECLKLTDDTELEAEAYYTIIMIIIFPIKMVLFINNRFIFRDLYASVKDTLMDVIRKNAEADVKNIIKTGNRIVYLLFCMVILPVSTYELTTLWNYIVGTRILLSRSTMILMPMSTPFYEVAWFLHTIFLFEISSTIILDLWFVLLLFFLCAAFDGLVVMLNGRQNDLHSEDDADHLNKTLRNFYKTHLKLNQ</sequence>
<evidence type="ECO:0000256" key="2">
    <source>
        <dbReference type="ARBA" id="ARBA00022606"/>
    </source>
</evidence>
<feature type="transmembrane region" description="Helical" evidence="9">
    <location>
        <begin position="140"/>
        <end position="165"/>
    </location>
</feature>
<evidence type="ECO:0000256" key="1">
    <source>
        <dbReference type="ARBA" id="ARBA00004141"/>
    </source>
</evidence>
<comment type="subcellular location">
    <subcellularLocation>
        <location evidence="1">Membrane</location>
        <topology evidence="1">Multi-pass membrane protein</topology>
    </subcellularLocation>
</comment>
<keyword evidence="11" id="KW-1185">Reference proteome</keyword>
<comment type="caution">
    <text evidence="10">The sequence shown here is derived from an EMBL/GenBank/DDBJ whole genome shotgun (WGS) entry which is preliminary data.</text>
</comment>
<keyword evidence="5 9" id="KW-1133">Transmembrane helix</keyword>
<evidence type="ECO:0000256" key="8">
    <source>
        <dbReference type="ARBA" id="ARBA00023224"/>
    </source>
</evidence>
<feature type="transmembrane region" description="Helical" evidence="9">
    <location>
        <begin position="177"/>
        <end position="198"/>
    </location>
</feature>
<dbReference type="AlphaFoldDB" id="A0AAV1JAQ0"/>
<name>A0AAV1JAQ0_9NEOP</name>
<protein>
    <submittedName>
        <fullName evidence="10">Uncharacterized protein</fullName>
    </submittedName>
</protein>
<proteinExistence type="predicted"/>
<evidence type="ECO:0000313" key="11">
    <source>
        <dbReference type="Proteomes" id="UP001497472"/>
    </source>
</evidence>
<dbReference type="GO" id="GO:0005549">
    <property type="term" value="F:odorant binding"/>
    <property type="evidence" value="ECO:0007669"/>
    <property type="project" value="InterPro"/>
</dbReference>
<keyword evidence="8" id="KW-0807">Transducer</keyword>
<feature type="transmembrane region" description="Helical" evidence="9">
    <location>
        <begin position="83"/>
        <end position="101"/>
    </location>
</feature>
<keyword evidence="6 9" id="KW-0472">Membrane</keyword>
<gene>
    <name evidence="10" type="ORF">LNINA_LOCUS5598</name>
</gene>
<keyword evidence="7" id="KW-0675">Receptor</keyword>
<evidence type="ECO:0000313" key="10">
    <source>
        <dbReference type="EMBL" id="CAK1545990.1"/>
    </source>
</evidence>
<evidence type="ECO:0000256" key="7">
    <source>
        <dbReference type="ARBA" id="ARBA00023170"/>
    </source>
</evidence>
<dbReference type="InterPro" id="IPR004117">
    <property type="entry name" value="7tm6_olfct_rcpt"/>
</dbReference>
<dbReference type="Proteomes" id="UP001497472">
    <property type="component" value="Unassembled WGS sequence"/>
</dbReference>